<dbReference type="EMBL" id="CP047476">
    <property type="protein sequence ID" value="QIA66206.1"/>
    <property type="molecule type" value="Genomic_DNA"/>
</dbReference>
<evidence type="ECO:0000313" key="2">
    <source>
        <dbReference type="EMBL" id="QIA66206.1"/>
    </source>
</evidence>
<keyword evidence="3" id="KW-1185">Reference proteome</keyword>
<reference evidence="2 3" key="1">
    <citation type="submission" date="2020-01" db="EMBL/GenBank/DDBJ databases">
        <title>Whole genome and functional gene identification of agarase of Vibrio HN897.</title>
        <authorList>
            <person name="Liu Y."/>
            <person name="Zhao Z."/>
        </authorList>
    </citation>
    <scope>NUCLEOTIDE SEQUENCE [LARGE SCALE GENOMIC DNA]</scope>
    <source>
        <strain evidence="2 3">HN897</strain>
    </source>
</reference>
<name>A0A7Z2T8J6_9VIBR</name>
<dbReference type="InterPro" id="IPR001638">
    <property type="entry name" value="Solute-binding_3/MltF_N"/>
</dbReference>
<dbReference type="Proteomes" id="UP000464262">
    <property type="component" value="Chromosome 2"/>
</dbReference>
<proteinExistence type="predicted"/>
<evidence type="ECO:0000259" key="1">
    <source>
        <dbReference type="Pfam" id="PF00497"/>
    </source>
</evidence>
<dbReference type="SUPFAM" id="SSF53850">
    <property type="entry name" value="Periplasmic binding protein-like II"/>
    <property type="match status" value="1"/>
</dbReference>
<dbReference type="Gene3D" id="3.40.190.10">
    <property type="entry name" value="Periplasmic binding protein-like II"/>
    <property type="match status" value="2"/>
</dbReference>
<feature type="domain" description="Solute-binding protein family 3/N-terminal" evidence="1">
    <location>
        <begin position="17"/>
        <end position="239"/>
    </location>
</feature>
<dbReference type="Pfam" id="PF00497">
    <property type="entry name" value="SBP_bac_3"/>
    <property type="match status" value="1"/>
</dbReference>
<organism evidence="2 3">
    <name type="scientific">Vibrio astriarenae</name>
    <dbReference type="NCBI Taxonomy" id="1481923"/>
    <lineage>
        <taxon>Bacteria</taxon>
        <taxon>Pseudomonadati</taxon>
        <taxon>Pseudomonadota</taxon>
        <taxon>Gammaproteobacteria</taxon>
        <taxon>Vibrionales</taxon>
        <taxon>Vibrionaceae</taxon>
        <taxon>Vibrio</taxon>
    </lineage>
</organism>
<dbReference type="AlphaFoldDB" id="A0A7Z2T8J6"/>
<accession>A0A7Z2T8J6</accession>
<sequence length="239" mass="27030">MFVQATAQATTVNYYVISEQARPFQIEEQGQNHSGIITDIVEEIFADSDHSIEFHTFPFNRMITTLESGGESNWLTYGSPNWGRVQSENLSEEPVYTVKHVLVSSGKQPVQFSKMQDIEGASVVLLRGFDYPSLTPFFKDGLVHEMRVKDYQAAYRVIERTPGETVFVEMESRVIYNINQLGLAKSKFAITSFSSVIPDYSIYLALSPDMDADLQKYINQKLAQLKAEGKIADIISKYI</sequence>
<evidence type="ECO:0000313" key="3">
    <source>
        <dbReference type="Proteomes" id="UP000464262"/>
    </source>
</evidence>
<protein>
    <submittedName>
        <fullName evidence="2">Transporter substrate-binding domain-containing protein</fullName>
    </submittedName>
</protein>
<gene>
    <name evidence="2" type="ORF">GT360_20740</name>
</gene>
<dbReference type="KEGG" id="vas:GT360_20740"/>